<keyword evidence="3" id="KW-1185">Reference proteome</keyword>
<feature type="region of interest" description="Disordered" evidence="1">
    <location>
        <begin position="68"/>
        <end position="90"/>
    </location>
</feature>
<reference evidence="2" key="1">
    <citation type="journal article" date="2020" name="Fungal Divers.">
        <title>Resolving the Mortierellaceae phylogeny through synthesis of multi-gene phylogenetics and phylogenomics.</title>
        <authorList>
            <person name="Vandepol N."/>
            <person name="Liber J."/>
            <person name="Desiro A."/>
            <person name="Na H."/>
            <person name="Kennedy M."/>
            <person name="Barry K."/>
            <person name="Grigoriev I.V."/>
            <person name="Miller A.N."/>
            <person name="O'Donnell K."/>
            <person name="Stajich J.E."/>
            <person name="Bonito G."/>
        </authorList>
    </citation>
    <scope>NUCLEOTIDE SEQUENCE</scope>
    <source>
        <strain evidence="2">KOD1015</strain>
    </source>
</reference>
<dbReference type="AlphaFoldDB" id="A0A9P6KEY0"/>
<dbReference type="InterPro" id="IPR032675">
    <property type="entry name" value="LRR_dom_sf"/>
</dbReference>
<dbReference type="SUPFAM" id="SSF52047">
    <property type="entry name" value="RNI-like"/>
    <property type="match status" value="1"/>
</dbReference>
<evidence type="ECO:0000256" key="1">
    <source>
        <dbReference type="SAM" id="MobiDB-lite"/>
    </source>
</evidence>
<evidence type="ECO:0000313" key="2">
    <source>
        <dbReference type="EMBL" id="KAF9582237.1"/>
    </source>
</evidence>
<evidence type="ECO:0000313" key="3">
    <source>
        <dbReference type="Proteomes" id="UP000780801"/>
    </source>
</evidence>
<dbReference type="Proteomes" id="UP000780801">
    <property type="component" value="Unassembled WGS sequence"/>
</dbReference>
<proteinExistence type="predicted"/>
<dbReference type="Gene3D" id="3.80.10.10">
    <property type="entry name" value="Ribonuclease Inhibitor"/>
    <property type="match status" value="1"/>
</dbReference>
<feature type="compositionally biased region" description="Low complexity" evidence="1">
    <location>
        <begin position="81"/>
        <end position="90"/>
    </location>
</feature>
<name>A0A9P6KEY0_9FUNG</name>
<organism evidence="2 3">
    <name type="scientific">Lunasporangiospora selenospora</name>
    <dbReference type="NCBI Taxonomy" id="979761"/>
    <lineage>
        <taxon>Eukaryota</taxon>
        <taxon>Fungi</taxon>
        <taxon>Fungi incertae sedis</taxon>
        <taxon>Mucoromycota</taxon>
        <taxon>Mortierellomycotina</taxon>
        <taxon>Mortierellomycetes</taxon>
        <taxon>Mortierellales</taxon>
        <taxon>Mortierellaceae</taxon>
        <taxon>Lunasporangiospora</taxon>
    </lineage>
</organism>
<sequence>MSSRASSETHHGLPLVLSLTLIQNFIEVAILIQDHSLHGLGAGHNSELDSALAPGSEIENVALKTSKVSLTTPEPEPEPELQPQLQPGAEAEAEAEIQFESLSLAQRGQLLLKRSDQSSQSQKPQPRSMLNFTRTQTLVYTTLITHSPHMLTMLGYSINNLGTLVKYVPLLSGLTELVISRHPFRGKLLRAVEFIEEHRRVHPFALQDIRLTLIKGVDQTDFSPLILAMGQPRVIDVMGWFEAERYLDTFPSQECQVLLLRQGNSSSSGGALFSAETMAKFRHLHTVRMPIHDPATFAWANPGASSSLSSFAVEMATMATATSEGSQSICREKGHLRSANLSGHDNNVIPATRDIASGFRETIQCLDIRSIFGIPATTALSWDWGLPRLTTLRLEGMVAATFDLKSLQFCTALRRLSLNVGKVPRDWASTQKVQALADHLPIKLTNLELAGWWQLSEQDLIKILLPKFQQLRELNLMWCKDPGTRALMELIRRLESLKWIALSTISEEERKAVIALRSELGREQDLEIDIHIL</sequence>
<comment type="caution">
    <text evidence="2">The sequence shown here is derived from an EMBL/GenBank/DDBJ whole genome shotgun (WGS) entry which is preliminary data.</text>
</comment>
<accession>A0A9P6KEY0</accession>
<dbReference type="OrthoDB" id="423607at2759"/>
<gene>
    <name evidence="2" type="ORF">BGW38_000464</name>
</gene>
<dbReference type="EMBL" id="JAABOA010001125">
    <property type="protein sequence ID" value="KAF9582237.1"/>
    <property type="molecule type" value="Genomic_DNA"/>
</dbReference>
<protein>
    <submittedName>
        <fullName evidence="2">Uncharacterized protein</fullName>
    </submittedName>
</protein>